<keyword evidence="6 12" id="KW-0472">Membrane</keyword>
<keyword evidence="13" id="KW-0732">Signal</keyword>
<dbReference type="Proteomes" id="UP000694871">
    <property type="component" value="Unplaced"/>
</dbReference>
<evidence type="ECO:0000256" key="12">
    <source>
        <dbReference type="SAM" id="Phobius"/>
    </source>
</evidence>
<evidence type="ECO:0000256" key="2">
    <source>
        <dbReference type="ARBA" id="ARBA00022475"/>
    </source>
</evidence>
<reference evidence="16" key="1">
    <citation type="submission" date="2025-08" db="UniProtKB">
        <authorList>
            <consortium name="RefSeq"/>
        </authorList>
    </citation>
    <scope>IDENTIFICATION</scope>
</reference>
<protein>
    <submittedName>
        <fullName evidence="16">Proteinase-activated receptor 4</fullName>
    </submittedName>
</protein>
<feature type="domain" description="G-protein coupled receptors family 1 profile" evidence="14">
    <location>
        <begin position="98"/>
        <end position="344"/>
    </location>
</feature>
<keyword evidence="5 11" id="KW-0297">G-protein coupled receptor</keyword>
<comment type="subcellular location">
    <subcellularLocation>
        <location evidence="1">Cell membrane</location>
        <topology evidence="1">Multi-pass membrane protein</topology>
    </subcellularLocation>
</comment>
<evidence type="ECO:0000256" key="11">
    <source>
        <dbReference type="RuleBase" id="RU000688"/>
    </source>
</evidence>
<feature type="signal peptide" evidence="13">
    <location>
        <begin position="1"/>
        <end position="24"/>
    </location>
</feature>
<evidence type="ECO:0000256" key="13">
    <source>
        <dbReference type="SAM" id="SignalP"/>
    </source>
</evidence>
<dbReference type="GeneID" id="107121680"/>
<feature type="transmembrane region" description="Helical" evidence="12">
    <location>
        <begin position="323"/>
        <end position="347"/>
    </location>
</feature>
<feature type="transmembrane region" description="Helical" evidence="12">
    <location>
        <begin position="118"/>
        <end position="142"/>
    </location>
</feature>
<keyword evidence="2" id="KW-1003">Cell membrane</keyword>
<keyword evidence="3 11" id="KW-0812">Transmembrane</keyword>
<evidence type="ECO:0000256" key="10">
    <source>
        <dbReference type="ARBA" id="ARBA00023224"/>
    </source>
</evidence>
<dbReference type="InterPro" id="IPR000276">
    <property type="entry name" value="GPCR_Rhodpsn"/>
</dbReference>
<evidence type="ECO:0000256" key="7">
    <source>
        <dbReference type="ARBA" id="ARBA00023157"/>
    </source>
</evidence>
<dbReference type="Pfam" id="PF00001">
    <property type="entry name" value="7tm_1"/>
    <property type="match status" value="1"/>
</dbReference>
<organism evidence="15 16">
    <name type="scientific">Gekko japonicus</name>
    <name type="common">Schlegel's Japanese gecko</name>
    <dbReference type="NCBI Taxonomy" id="146911"/>
    <lineage>
        <taxon>Eukaryota</taxon>
        <taxon>Metazoa</taxon>
        <taxon>Chordata</taxon>
        <taxon>Craniata</taxon>
        <taxon>Vertebrata</taxon>
        <taxon>Euteleostomi</taxon>
        <taxon>Lepidosauria</taxon>
        <taxon>Squamata</taxon>
        <taxon>Bifurcata</taxon>
        <taxon>Gekkota</taxon>
        <taxon>Gekkonidae</taxon>
        <taxon>Gekkoninae</taxon>
        <taxon>Gekko</taxon>
    </lineage>
</organism>
<evidence type="ECO:0000256" key="6">
    <source>
        <dbReference type="ARBA" id="ARBA00023136"/>
    </source>
</evidence>
<feature type="transmembrane region" description="Helical" evidence="12">
    <location>
        <begin position="288"/>
        <end position="311"/>
    </location>
</feature>
<evidence type="ECO:0000256" key="4">
    <source>
        <dbReference type="ARBA" id="ARBA00022989"/>
    </source>
</evidence>
<keyword evidence="10 11" id="KW-0807">Transducer</keyword>
<dbReference type="PROSITE" id="PS50262">
    <property type="entry name" value="G_PROTEIN_RECEP_F1_2"/>
    <property type="match status" value="1"/>
</dbReference>
<dbReference type="PRINTS" id="PR00237">
    <property type="entry name" value="GPCRRHODOPSN"/>
</dbReference>
<feature type="transmembrane region" description="Helical" evidence="12">
    <location>
        <begin position="194"/>
        <end position="217"/>
    </location>
</feature>
<evidence type="ECO:0000256" key="5">
    <source>
        <dbReference type="ARBA" id="ARBA00023040"/>
    </source>
</evidence>
<sequence length="386" mass="42417">MAGCTWGPRFCLLLLGCLWKLALAAVDYDDYEPNSTDDGQPHLSNGLCPRAIPGQEVWHNGTLFLTIPAASRLQLSSLLITLLLPSAYTAVFLVGLPLNGLALWVLATHVEKLPSTIFLMNLAAVDLLLGLLLPFKIAYYFLGNHWPFGEGMCRFTTAAFYGNMYGSMLLLACISVDRYLGIAHPFFARSCRSLAVATGTCSVVWVAAVLFVVPLTLRRQSFPLNGTVLTVCHDVLPHVQEAGYNYYYFLCLVACGFLAPLLTMVLSSSAMLRVLLGSGEKYATAIKLTVLVLSTVVAFYTPSNVLLLLHYAHSCSQHQGALYVAYIVSLALTTCNSCADPFVYYYVSEEFRAKVRARLFHRRKSSTVSLKTSKETLPLRSSHSLV</sequence>
<keyword evidence="4 12" id="KW-1133">Transmembrane helix</keyword>
<dbReference type="InterPro" id="IPR017452">
    <property type="entry name" value="GPCR_Rhodpsn_7TM"/>
</dbReference>
<keyword evidence="7" id="KW-1015">Disulfide bond</keyword>
<keyword evidence="8 11" id="KW-0675">Receptor</keyword>
<dbReference type="PANTHER" id="PTHR24232">
    <property type="entry name" value="G-PROTEIN COUPLED RECEPTOR"/>
    <property type="match status" value="1"/>
</dbReference>
<evidence type="ECO:0000256" key="3">
    <source>
        <dbReference type="ARBA" id="ARBA00022692"/>
    </source>
</evidence>
<evidence type="ECO:0000313" key="15">
    <source>
        <dbReference type="Proteomes" id="UP000694871"/>
    </source>
</evidence>
<evidence type="ECO:0000256" key="8">
    <source>
        <dbReference type="ARBA" id="ARBA00023170"/>
    </source>
</evidence>
<comment type="similarity">
    <text evidence="11">Belongs to the G-protein coupled receptor 1 family.</text>
</comment>
<dbReference type="PROSITE" id="PS00237">
    <property type="entry name" value="G_PROTEIN_RECEP_F1_1"/>
    <property type="match status" value="1"/>
</dbReference>
<dbReference type="PANTHER" id="PTHR24232:SF22">
    <property type="entry name" value="PROTEINASE-ACTIVATED RECEPTOR 4"/>
    <property type="match status" value="1"/>
</dbReference>
<name>A0ABM1L2E5_GEKJA</name>
<dbReference type="InterPro" id="IPR003912">
    <property type="entry name" value="Protea_act_rcpt"/>
</dbReference>
<feature type="chain" id="PRO_5047282033" evidence="13">
    <location>
        <begin position="25"/>
        <end position="386"/>
    </location>
</feature>
<evidence type="ECO:0000313" key="16">
    <source>
        <dbReference type="RefSeq" id="XP_015280132.1"/>
    </source>
</evidence>
<dbReference type="SUPFAM" id="SSF81321">
    <property type="entry name" value="Family A G protein-coupled receptor-like"/>
    <property type="match status" value="1"/>
</dbReference>
<feature type="transmembrane region" description="Helical" evidence="12">
    <location>
        <begin position="162"/>
        <end position="182"/>
    </location>
</feature>
<gene>
    <name evidence="16" type="primary">F2RL3</name>
</gene>
<evidence type="ECO:0000259" key="14">
    <source>
        <dbReference type="PROSITE" id="PS50262"/>
    </source>
</evidence>
<evidence type="ECO:0000256" key="9">
    <source>
        <dbReference type="ARBA" id="ARBA00023180"/>
    </source>
</evidence>
<keyword evidence="9" id="KW-0325">Glycoprotein</keyword>
<dbReference type="PRINTS" id="PR01428">
    <property type="entry name" value="PROTEASEAR"/>
</dbReference>
<evidence type="ECO:0000256" key="1">
    <source>
        <dbReference type="ARBA" id="ARBA00004651"/>
    </source>
</evidence>
<feature type="transmembrane region" description="Helical" evidence="12">
    <location>
        <begin position="78"/>
        <end position="106"/>
    </location>
</feature>
<dbReference type="RefSeq" id="XP_015280132.1">
    <property type="nucleotide sequence ID" value="XM_015424646.1"/>
</dbReference>
<dbReference type="Gene3D" id="1.20.1070.10">
    <property type="entry name" value="Rhodopsin 7-helix transmembrane proteins"/>
    <property type="match status" value="1"/>
</dbReference>
<keyword evidence="15" id="KW-1185">Reference proteome</keyword>
<proteinExistence type="inferred from homology"/>
<feature type="transmembrane region" description="Helical" evidence="12">
    <location>
        <begin position="246"/>
        <end position="276"/>
    </location>
</feature>
<accession>A0ABM1L2E5</accession>